<reference evidence="2 3" key="1">
    <citation type="submission" date="2020-05" db="EMBL/GenBank/DDBJ databases">
        <title>Frigoriglobus tundricola gen. nov., sp. nov., a psychrotolerant cellulolytic planctomycete of the family Gemmataceae with two divergent copies of 16S rRNA gene.</title>
        <authorList>
            <person name="Kulichevskaya I.S."/>
            <person name="Ivanova A.A."/>
            <person name="Naumoff D.G."/>
            <person name="Beletsky A.V."/>
            <person name="Rijpstra W.I.C."/>
            <person name="Sinninghe Damste J.S."/>
            <person name="Mardanov A.V."/>
            <person name="Ravin N.V."/>
            <person name="Dedysh S.N."/>
        </authorList>
    </citation>
    <scope>NUCLEOTIDE SEQUENCE [LARGE SCALE GENOMIC DNA]</scope>
    <source>
        <strain evidence="2 3">PL17</strain>
        <plasmid evidence="3">ppl17-1</plasmid>
    </source>
</reference>
<protein>
    <submittedName>
        <fullName evidence="2">Uncharacterized protein</fullName>
    </submittedName>
</protein>
<dbReference type="EMBL" id="CP053453">
    <property type="protein sequence ID" value="QJX01357.1"/>
    <property type="molecule type" value="Genomic_DNA"/>
</dbReference>
<keyword evidence="3" id="KW-1185">Reference proteome</keyword>
<dbReference type="AlphaFoldDB" id="A0A6M5Z668"/>
<feature type="region of interest" description="Disordered" evidence="1">
    <location>
        <begin position="92"/>
        <end position="126"/>
    </location>
</feature>
<accession>A0A6M5Z668</accession>
<keyword evidence="2" id="KW-0614">Plasmid</keyword>
<proteinExistence type="predicted"/>
<evidence type="ECO:0000256" key="1">
    <source>
        <dbReference type="SAM" id="MobiDB-lite"/>
    </source>
</evidence>
<organism evidence="2 3">
    <name type="scientific">Frigoriglobus tundricola</name>
    <dbReference type="NCBI Taxonomy" id="2774151"/>
    <lineage>
        <taxon>Bacteria</taxon>
        <taxon>Pseudomonadati</taxon>
        <taxon>Planctomycetota</taxon>
        <taxon>Planctomycetia</taxon>
        <taxon>Gemmatales</taxon>
        <taxon>Gemmataceae</taxon>
        <taxon>Frigoriglobus</taxon>
    </lineage>
</organism>
<geneLocation type="plasmid" evidence="3">
    <name>ppl17-1</name>
</geneLocation>
<dbReference type="Proteomes" id="UP000503447">
    <property type="component" value="Plasmid pPL17-1"/>
</dbReference>
<sequence length="126" mass="14253">MFDFPVRPGQDAHLLALLSHYARLGSEDRTVWQDRLMRMDGVKSEQLTVLHGELIAFDWIEQNTGGARLLSDGTLSACYRITRHGLGEFRRLHDLEEPSEPTEPAPQRLARKKKGRSEAADVTALE</sequence>
<evidence type="ECO:0000313" key="2">
    <source>
        <dbReference type="EMBL" id="QJX01357.1"/>
    </source>
</evidence>
<dbReference type="RefSeq" id="WP_171476315.1">
    <property type="nucleotide sequence ID" value="NZ_CP053453.1"/>
</dbReference>
<dbReference type="KEGG" id="ftj:FTUN_9001"/>
<gene>
    <name evidence="2" type="ORF">FTUN_9001</name>
</gene>
<evidence type="ECO:0000313" key="3">
    <source>
        <dbReference type="Proteomes" id="UP000503447"/>
    </source>
</evidence>
<name>A0A6M5Z668_9BACT</name>